<comment type="caution">
    <text evidence="2">The sequence shown here is derived from an EMBL/GenBank/DDBJ whole genome shotgun (WGS) entry which is preliminary data.</text>
</comment>
<sequence>MPFGTTKNRICPQGVASLNQQGAFLAGHDKSDRQLQERLAQRLKDLETAIQNLEGHHDQKLVKPAVHALRRQLRLVGETAWVPKYGKQGTGVQLTTLDADQWHKPDNVADDTNFGYRGLSGHQIWVLIDQETRIGRPFFFSHGSVSLSQVVRVSKPNFPDDGIGLGEENAAPVSQRDRDIEHAIKNLKTHDDASLVAPVIEKLQRQMTNNHHQAHYVQGKLSVVPLGYGSLRNDIDNASETFGYRGLSGEQIMLISGEEQRLKRPFFFKKPNVWLTDVVHLPDMQFTDAITAVDGILEAHIGPGHKVEIDQLIFIMDSAARASPTKEQFLQLRDLPLQLVRHGIPKPVRENIIAVLQKDDPRRTISHTAAWRQWSRSGDKNDRRPLMFTEYEALRCWNLGKEHPEVKINIERFHLEHYRHAILVFNGMSPMDGRGHVLTWSDFRVNVPNPGLLDQHLFALQQTGTLPPLPNNPSANRISAGQAREVVNTQRALEEAQLSLAEKTTSNDDLQRRLQALEQEKADLQAQVQHLTDPGHGEVPKITAEREELRTNNAALVSELQQTRRERDRLRDTYRISKSSVRKLGHQARNAAVIASYAMATYAAYRGSRFLWARKRAAYMATKQWVANRALSLGTYLSSQADNINLQGNAATTGDRLAANTTAAVHRLPQEMTSAGGSMHDTLEASTLHANAEDVAMGGHL</sequence>
<dbReference type="EMBL" id="JARVKF010000449">
    <property type="protein sequence ID" value="KAK9412765.1"/>
    <property type="molecule type" value="Genomic_DNA"/>
</dbReference>
<protein>
    <submittedName>
        <fullName evidence="2">Uncharacterized protein</fullName>
    </submittedName>
</protein>
<proteinExistence type="predicted"/>
<organism evidence="2 3">
    <name type="scientific">Seiridium unicorne</name>
    <dbReference type="NCBI Taxonomy" id="138068"/>
    <lineage>
        <taxon>Eukaryota</taxon>
        <taxon>Fungi</taxon>
        <taxon>Dikarya</taxon>
        <taxon>Ascomycota</taxon>
        <taxon>Pezizomycotina</taxon>
        <taxon>Sordariomycetes</taxon>
        <taxon>Xylariomycetidae</taxon>
        <taxon>Amphisphaeriales</taxon>
        <taxon>Sporocadaceae</taxon>
        <taxon>Seiridium</taxon>
    </lineage>
</organism>
<dbReference type="Proteomes" id="UP001408356">
    <property type="component" value="Unassembled WGS sequence"/>
</dbReference>
<keyword evidence="1" id="KW-0175">Coiled coil</keyword>
<accession>A0ABR2UDQ9</accession>
<evidence type="ECO:0000313" key="2">
    <source>
        <dbReference type="EMBL" id="KAK9412765.1"/>
    </source>
</evidence>
<keyword evidence="3" id="KW-1185">Reference proteome</keyword>
<gene>
    <name evidence="2" type="ORF">SUNI508_12364</name>
</gene>
<name>A0ABR2UDQ9_9PEZI</name>
<feature type="coiled-coil region" evidence="1">
    <location>
        <begin position="493"/>
        <end position="573"/>
    </location>
</feature>
<evidence type="ECO:0000313" key="3">
    <source>
        <dbReference type="Proteomes" id="UP001408356"/>
    </source>
</evidence>
<evidence type="ECO:0000256" key="1">
    <source>
        <dbReference type="SAM" id="Coils"/>
    </source>
</evidence>
<reference evidence="2 3" key="1">
    <citation type="journal article" date="2024" name="J. Plant Pathol.">
        <title>Sequence and assembly of the genome of Seiridium unicorne, isolate CBS 538.82, causal agent of cypress canker disease.</title>
        <authorList>
            <person name="Scali E."/>
            <person name="Rocca G.D."/>
            <person name="Danti R."/>
            <person name="Garbelotto M."/>
            <person name="Barberini S."/>
            <person name="Baroncelli R."/>
            <person name="Emiliani G."/>
        </authorList>
    </citation>
    <scope>NUCLEOTIDE SEQUENCE [LARGE SCALE GENOMIC DNA]</scope>
    <source>
        <strain evidence="2 3">BM-138-508</strain>
    </source>
</reference>